<dbReference type="PANTHER" id="PTHR10772">
    <property type="entry name" value="10 KDA HEAT SHOCK PROTEIN"/>
    <property type="match status" value="1"/>
</dbReference>
<gene>
    <name evidence="4" type="ORF">ANDGO_08310</name>
</gene>
<dbReference type="GO" id="GO:0046872">
    <property type="term" value="F:metal ion binding"/>
    <property type="evidence" value="ECO:0007669"/>
    <property type="project" value="TreeGrafter"/>
</dbReference>
<dbReference type="PANTHER" id="PTHR10772:SF0">
    <property type="entry name" value="10 KDA HEAT SHOCK PROTEIN, MITOCHONDRIAL"/>
    <property type="match status" value="1"/>
</dbReference>
<dbReference type="PRINTS" id="PR00297">
    <property type="entry name" value="CHAPERONIN10"/>
</dbReference>
<accession>A0A8K0F2J5</accession>
<keyword evidence="2 3" id="KW-0143">Chaperone</keyword>
<comment type="caution">
    <text evidence="4">The sequence shown here is derived from an EMBL/GenBank/DDBJ whole genome shotgun (WGS) entry which is preliminary data.</text>
</comment>
<evidence type="ECO:0000313" key="5">
    <source>
        <dbReference type="Proteomes" id="UP000799049"/>
    </source>
</evidence>
<evidence type="ECO:0000256" key="1">
    <source>
        <dbReference type="ARBA" id="ARBA00006975"/>
    </source>
</evidence>
<dbReference type="CDD" id="cd00320">
    <property type="entry name" value="cpn10"/>
    <property type="match status" value="1"/>
</dbReference>
<protein>
    <submittedName>
        <fullName evidence="4">Mitochondrial Hsp10 (Chaperonin GroES)</fullName>
    </submittedName>
</protein>
<dbReference type="Proteomes" id="UP000799049">
    <property type="component" value="Unassembled WGS sequence"/>
</dbReference>
<dbReference type="OrthoDB" id="184876at2759"/>
<dbReference type="InterPro" id="IPR037124">
    <property type="entry name" value="Chaperonin_GroES_sf"/>
</dbReference>
<reference evidence="4" key="1">
    <citation type="submission" date="2019-09" db="EMBL/GenBank/DDBJ databases">
        <title>The Mitochondrial Proteome of the Jakobid, Andalucia godoyi, a Protist With the Most Gene-Rich and Bacteria-Like Mitochondrial Genome.</title>
        <authorList>
            <person name="Gray M.W."/>
            <person name="Burger G."/>
            <person name="Derelle R."/>
            <person name="Klimes V."/>
            <person name="Leger M."/>
            <person name="Sarrasin M."/>
            <person name="Vlcek C."/>
            <person name="Roger A.J."/>
            <person name="Elias M."/>
            <person name="Lang B.F."/>
        </authorList>
    </citation>
    <scope>NUCLEOTIDE SEQUENCE</scope>
    <source>
        <strain evidence="4">And28</strain>
    </source>
</reference>
<comment type="similarity">
    <text evidence="1 3">Belongs to the GroES chaperonin family.</text>
</comment>
<dbReference type="GO" id="GO:0051082">
    <property type="term" value="F:unfolded protein binding"/>
    <property type="evidence" value="ECO:0007669"/>
    <property type="project" value="TreeGrafter"/>
</dbReference>
<dbReference type="GO" id="GO:0044183">
    <property type="term" value="F:protein folding chaperone"/>
    <property type="evidence" value="ECO:0007669"/>
    <property type="project" value="InterPro"/>
</dbReference>
<dbReference type="EMBL" id="VRVR01000043">
    <property type="protein sequence ID" value="KAF0852345.1"/>
    <property type="molecule type" value="Genomic_DNA"/>
</dbReference>
<organism evidence="4 5">
    <name type="scientific">Andalucia godoyi</name>
    <name type="common">Flagellate</name>
    <dbReference type="NCBI Taxonomy" id="505711"/>
    <lineage>
        <taxon>Eukaryota</taxon>
        <taxon>Discoba</taxon>
        <taxon>Jakobida</taxon>
        <taxon>Andalucina</taxon>
        <taxon>Andaluciidae</taxon>
        <taxon>Andalucia</taxon>
    </lineage>
</organism>
<dbReference type="FunFam" id="2.30.33.40:FF:000002">
    <property type="entry name" value="10 kDa chaperonin, mitochondrial"/>
    <property type="match status" value="1"/>
</dbReference>
<dbReference type="SMART" id="SM00883">
    <property type="entry name" value="Cpn10"/>
    <property type="match status" value="1"/>
</dbReference>
<dbReference type="GO" id="GO:0051087">
    <property type="term" value="F:protein-folding chaperone binding"/>
    <property type="evidence" value="ECO:0007669"/>
    <property type="project" value="TreeGrafter"/>
</dbReference>
<dbReference type="SUPFAM" id="SSF50129">
    <property type="entry name" value="GroES-like"/>
    <property type="match status" value="1"/>
</dbReference>
<dbReference type="Pfam" id="PF00166">
    <property type="entry name" value="Cpn10"/>
    <property type="match status" value="1"/>
</dbReference>
<keyword evidence="5" id="KW-1185">Reference proteome</keyword>
<dbReference type="InterPro" id="IPR011032">
    <property type="entry name" value="GroES-like_sf"/>
</dbReference>
<evidence type="ECO:0000256" key="2">
    <source>
        <dbReference type="ARBA" id="ARBA00023186"/>
    </source>
</evidence>
<dbReference type="InterPro" id="IPR020818">
    <property type="entry name" value="Chaperonin_GroES"/>
</dbReference>
<dbReference type="GO" id="GO:0005524">
    <property type="term" value="F:ATP binding"/>
    <property type="evidence" value="ECO:0007669"/>
    <property type="project" value="InterPro"/>
</dbReference>
<evidence type="ECO:0000256" key="3">
    <source>
        <dbReference type="RuleBase" id="RU003479"/>
    </source>
</evidence>
<name>A0A8K0F2J5_ANDGO</name>
<proteinExistence type="inferred from homology"/>
<dbReference type="Gene3D" id="2.30.33.40">
    <property type="entry name" value="GroES chaperonin"/>
    <property type="match status" value="1"/>
</dbReference>
<dbReference type="AlphaFoldDB" id="A0A8K0F2J5"/>
<evidence type="ECO:0000313" key="4">
    <source>
        <dbReference type="EMBL" id="KAF0852345.1"/>
    </source>
</evidence>
<sequence>MSQFKRLIPYLDRVLVEKVLQPAKTASGILLPESSSNKALNWGVVRAVGAGAPNRDGKVIPLDIKEGDKVLMPEFGGSKVNVEEGKELFLFRAEDLLGKLE</sequence>
<dbReference type="GO" id="GO:0005739">
    <property type="term" value="C:mitochondrion"/>
    <property type="evidence" value="ECO:0007669"/>
    <property type="project" value="UniProtKB-ARBA"/>
</dbReference>